<dbReference type="EMBL" id="OB663445">
    <property type="protein sequence ID" value="CAD7231374.1"/>
    <property type="molecule type" value="Genomic_DNA"/>
</dbReference>
<dbReference type="AlphaFoldDB" id="A0A7R8WI91"/>
<protein>
    <submittedName>
        <fullName evidence="1">Uncharacterized protein</fullName>
    </submittedName>
</protein>
<evidence type="ECO:0000313" key="1">
    <source>
        <dbReference type="EMBL" id="CAD7231374.1"/>
    </source>
</evidence>
<accession>A0A7R8WI91</accession>
<name>A0A7R8WI91_9CRUS</name>
<proteinExistence type="predicted"/>
<gene>
    <name evidence="1" type="ORF">CTOB1V02_LOCUS9221</name>
</gene>
<sequence>MKITQALASIVVKGSPPCKIQFAESPAPASSTGHTQQDRMSCRSTFILIEEIGIDLGDDEAHIPPKEQGSGKW</sequence>
<reference evidence="1" key="1">
    <citation type="submission" date="2020-11" db="EMBL/GenBank/DDBJ databases">
        <authorList>
            <person name="Tran Van P."/>
        </authorList>
    </citation>
    <scope>NUCLEOTIDE SEQUENCE</scope>
</reference>
<organism evidence="1">
    <name type="scientific">Cyprideis torosa</name>
    <dbReference type="NCBI Taxonomy" id="163714"/>
    <lineage>
        <taxon>Eukaryota</taxon>
        <taxon>Metazoa</taxon>
        <taxon>Ecdysozoa</taxon>
        <taxon>Arthropoda</taxon>
        <taxon>Crustacea</taxon>
        <taxon>Oligostraca</taxon>
        <taxon>Ostracoda</taxon>
        <taxon>Podocopa</taxon>
        <taxon>Podocopida</taxon>
        <taxon>Cytherocopina</taxon>
        <taxon>Cytheroidea</taxon>
        <taxon>Cytherideidae</taxon>
        <taxon>Cyprideis</taxon>
    </lineage>
</organism>